<comment type="caution">
    <text evidence="1">The sequence shown here is derived from an EMBL/GenBank/DDBJ whole genome shotgun (WGS) entry which is preliminary data.</text>
</comment>
<evidence type="ECO:0000313" key="1">
    <source>
        <dbReference type="EMBL" id="KAJ7659914.1"/>
    </source>
</evidence>
<dbReference type="Proteomes" id="UP001221757">
    <property type="component" value="Unassembled WGS sequence"/>
</dbReference>
<name>A0AAD7CRH1_MYCRO</name>
<sequence length="385" mass="43317">MSLEKDNLTWRSTSPNIEKFGRFPFYVRTNSRTISDLDMELDGRFLRKESQPSTTMVVAQSKNEAVLTIVGVLKSFDLPPVKKNSCTDSIRQGQRRSSWLQLKLFAAAMDNMQDLAYELSTRFTADSISHWVAAPDSDVYGPSLSSSCSISEIVWHTVSERRGVSLREKGKVVLINKRLMCITRNRYATKEPSGFRAGDIMEMGFELVAFRQAIRGEEDKHIYGSFAKAAFHAQAAAQLATSENLVGKKRMEFDDLSSDEEDYPDARKCMAMLRLVEGDREGEEAMKLDTRVRSGDAWSETLIPDVVETKKGRWPKVDMKVDNKRKRSGPATCRQDLLREYAPSRKIPTLRIRSIFGEARLSALTASETIPCHVALGKPIGISKS</sequence>
<evidence type="ECO:0000313" key="2">
    <source>
        <dbReference type="Proteomes" id="UP001221757"/>
    </source>
</evidence>
<dbReference type="AlphaFoldDB" id="A0AAD7CRH1"/>
<keyword evidence="2" id="KW-1185">Reference proteome</keyword>
<dbReference type="EMBL" id="JARKIE010000266">
    <property type="protein sequence ID" value="KAJ7659914.1"/>
    <property type="molecule type" value="Genomic_DNA"/>
</dbReference>
<protein>
    <submittedName>
        <fullName evidence="1">Uncharacterized protein</fullName>
    </submittedName>
</protein>
<gene>
    <name evidence="1" type="ORF">B0H17DRAFT_1145215</name>
</gene>
<organism evidence="1 2">
    <name type="scientific">Mycena rosella</name>
    <name type="common">Pink bonnet</name>
    <name type="synonym">Agaricus rosellus</name>
    <dbReference type="NCBI Taxonomy" id="1033263"/>
    <lineage>
        <taxon>Eukaryota</taxon>
        <taxon>Fungi</taxon>
        <taxon>Dikarya</taxon>
        <taxon>Basidiomycota</taxon>
        <taxon>Agaricomycotina</taxon>
        <taxon>Agaricomycetes</taxon>
        <taxon>Agaricomycetidae</taxon>
        <taxon>Agaricales</taxon>
        <taxon>Marasmiineae</taxon>
        <taxon>Mycenaceae</taxon>
        <taxon>Mycena</taxon>
    </lineage>
</organism>
<proteinExistence type="predicted"/>
<accession>A0AAD7CRH1</accession>
<reference evidence="1" key="1">
    <citation type="submission" date="2023-03" db="EMBL/GenBank/DDBJ databases">
        <title>Massive genome expansion in bonnet fungi (Mycena s.s.) driven by repeated elements and novel gene families across ecological guilds.</title>
        <authorList>
            <consortium name="Lawrence Berkeley National Laboratory"/>
            <person name="Harder C.B."/>
            <person name="Miyauchi S."/>
            <person name="Viragh M."/>
            <person name="Kuo A."/>
            <person name="Thoen E."/>
            <person name="Andreopoulos B."/>
            <person name="Lu D."/>
            <person name="Skrede I."/>
            <person name="Drula E."/>
            <person name="Henrissat B."/>
            <person name="Morin E."/>
            <person name="Kohler A."/>
            <person name="Barry K."/>
            <person name="LaButti K."/>
            <person name="Morin E."/>
            <person name="Salamov A."/>
            <person name="Lipzen A."/>
            <person name="Mereny Z."/>
            <person name="Hegedus B."/>
            <person name="Baldrian P."/>
            <person name="Stursova M."/>
            <person name="Weitz H."/>
            <person name="Taylor A."/>
            <person name="Grigoriev I.V."/>
            <person name="Nagy L.G."/>
            <person name="Martin F."/>
            <person name="Kauserud H."/>
        </authorList>
    </citation>
    <scope>NUCLEOTIDE SEQUENCE</scope>
    <source>
        <strain evidence="1">CBHHK067</strain>
    </source>
</reference>